<evidence type="ECO:0000313" key="1">
    <source>
        <dbReference type="EMBL" id="MBR1141217.1"/>
    </source>
</evidence>
<organism evidence="1 2">
    <name type="scientific">Bradyrhizobium denitrificans</name>
    <dbReference type="NCBI Taxonomy" id="2734912"/>
    <lineage>
        <taxon>Bacteria</taxon>
        <taxon>Pseudomonadati</taxon>
        <taxon>Pseudomonadota</taxon>
        <taxon>Alphaproteobacteria</taxon>
        <taxon>Hyphomicrobiales</taxon>
        <taxon>Nitrobacteraceae</taxon>
        <taxon>Bradyrhizobium</taxon>
    </lineage>
</organism>
<protein>
    <submittedName>
        <fullName evidence="1">DUF3833 family protein</fullName>
    </submittedName>
</protein>
<evidence type="ECO:0000313" key="2">
    <source>
        <dbReference type="Proteomes" id="UP001314635"/>
    </source>
</evidence>
<comment type="caution">
    <text evidence="1">The sequence shown here is derived from an EMBL/GenBank/DDBJ whole genome shotgun (WGS) entry which is preliminary data.</text>
</comment>
<dbReference type="EMBL" id="JAFCLK010000058">
    <property type="protein sequence ID" value="MBR1141217.1"/>
    <property type="molecule type" value="Genomic_DNA"/>
</dbReference>
<accession>A0ABS5GIQ8</accession>
<reference evidence="2" key="1">
    <citation type="journal article" date="2021" name="ISME J.">
        <title>Evolutionary origin and ecological implication of a unique nif island in free-living Bradyrhizobium lineages.</title>
        <authorList>
            <person name="Tao J."/>
        </authorList>
    </citation>
    <scope>NUCLEOTIDE SEQUENCE [LARGE SCALE GENOMIC DNA]</scope>
    <source>
        <strain evidence="2">SZCCT0094</strain>
    </source>
</reference>
<gene>
    <name evidence="1" type="ORF">JQ619_36275</name>
</gene>
<dbReference type="Proteomes" id="UP001314635">
    <property type="component" value="Unassembled WGS sequence"/>
</dbReference>
<sequence length="161" mass="18149">MSIKQFDGTTPIFLPERFFHGRLEGWAVLESLIGGLLKRATITAEGQWDEAKQVVHFVETYRFDDGHEDTLNWTIQKLGPGKYKGLEPHLDGEAEGEQSGCAFHWRYTRDTPQSDGKTTKLNFDDWFYLIDDNACIVRGSAGRAGLPFATAHVTYRKIAGP</sequence>
<proteinExistence type="predicted"/>
<dbReference type="InterPro" id="IPR024409">
    <property type="entry name" value="DUF3833"/>
</dbReference>
<name>A0ABS5GIQ8_9BRAD</name>
<dbReference type="RefSeq" id="WP_172243658.1">
    <property type="nucleotide sequence ID" value="NZ_JABFDP010000054.1"/>
</dbReference>
<dbReference type="Pfam" id="PF12915">
    <property type="entry name" value="DUF3833"/>
    <property type="match status" value="1"/>
</dbReference>
<keyword evidence="2" id="KW-1185">Reference proteome</keyword>